<dbReference type="AlphaFoldDB" id="A0A2T5GCM4"/>
<dbReference type="RefSeq" id="WP_272999877.1">
    <property type="nucleotide sequence ID" value="NZ_PEBV01000008.1"/>
</dbReference>
<evidence type="ECO:0000256" key="1">
    <source>
        <dbReference type="ARBA" id="ARBA00004651"/>
    </source>
</evidence>
<feature type="transmembrane region" description="Helical" evidence="6">
    <location>
        <begin position="40"/>
        <end position="59"/>
    </location>
</feature>
<evidence type="ECO:0000256" key="2">
    <source>
        <dbReference type="ARBA" id="ARBA00022475"/>
    </source>
</evidence>
<keyword evidence="5 6" id="KW-0472">Membrane</keyword>
<reference evidence="7 8" key="1">
    <citation type="submission" date="2017-08" db="EMBL/GenBank/DDBJ databases">
        <title>Burning lignite coal seam in the remote Altai Mountains harbors a hydrogen-driven thermophilic microbial community.</title>
        <authorList>
            <person name="Kadnikov V.V."/>
            <person name="Mardanov A.V."/>
            <person name="Ivasenko D."/>
            <person name="Beletsky A.V."/>
            <person name="Karnachuk O.V."/>
            <person name="Ravin N.V."/>
        </authorList>
    </citation>
    <scope>NUCLEOTIDE SEQUENCE [LARGE SCALE GENOMIC DNA]</scope>
    <source>
        <strain evidence="7">AL33</strain>
    </source>
</reference>
<dbReference type="Pfam" id="PF02653">
    <property type="entry name" value="BPD_transp_2"/>
    <property type="match status" value="1"/>
</dbReference>
<dbReference type="Proteomes" id="UP000244180">
    <property type="component" value="Unassembled WGS sequence"/>
</dbReference>
<feature type="transmembrane region" description="Helical" evidence="6">
    <location>
        <begin position="246"/>
        <end position="273"/>
    </location>
</feature>
<dbReference type="CDD" id="cd06581">
    <property type="entry name" value="TM_PBP1_LivM_like"/>
    <property type="match status" value="1"/>
</dbReference>
<feature type="transmembrane region" description="Helical" evidence="6">
    <location>
        <begin position="162"/>
        <end position="180"/>
    </location>
</feature>
<feature type="transmembrane region" description="Helical" evidence="6">
    <location>
        <begin position="211"/>
        <end position="234"/>
    </location>
</feature>
<name>A0A2T5GCM4_HYDSH</name>
<sequence length="325" mass="34979">MTATSFRARASRVATAGLLLALFLFPRVASNYWLDVFTSAFFYVILALGLNVVVGFAGLLDLGYAAFFAIGAYTTGILTTVYHVPFLLTVPAAAALAALSGVVIGAPALRLRSDYLAIVTLGFGEIIRITAKNLTLTGSASGIYGIPRPTVFGHALKTQQDFYYLLLILAIVTYLAMRRLEHSRVGRAWKYIREDEDAAAAMGIDPFRYKLLAFVVGAVVGGLAGTVFAVRMTAIAPESFGFMQSVLILLAVILGGLGRLPGVVLGAFLIVLLPEAMREFASWRYFLFGALLIAMMHFRPEGLWPAGRRKMPQSGRAALNGGDGR</sequence>
<evidence type="ECO:0000256" key="3">
    <source>
        <dbReference type="ARBA" id="ARBA00022692"/>
    </source>
</evidence>
<dbReference type="PANTHER" id="PTHR30482:SF10">
    <property type="entry name" value="HIGH-AFFINITY BRANCHED-CHAIN AMINO ACID TRANSPORT PROTEIN BRAE"/>
    <property type="match status" value="1"/>
</dbReference>
<feature type="transmembrane region" description="Helical" evidence="6">
    <location>
        <begin position="90"/>
        <end position="108"/>
    </location>
</feature>
<evidence type="ECO:0000256" key="4">
    <source>
        <dbReference type="ARBA" id="ARBA00022989"/>
    </source>
</evidence>
<proteinExistence type="predicted"/>
<dbReference type="GO" id="GO:0015658">
    <property type="term" value="F:branched-chain amino acid transmembrane transporter activity"/>
    <property type="evidence" value="ECO:0007669"/>
    <property type="project" value="InterPro"/>
</dbReference>
<evidence type="ECO:0000256" key="6">
    <source>
        <dbReference type="SAM" id="Phobius"/>
    </source>
</evidence>
<accession>A0A2T5GCM4</accession>
<organism evidence="7 8">
    <name type="scientific">Hydrogenibacillus schlegelii</name>
    <name type="common">Bacillus schlegelii</name>
    <dbReference type="NCBI Taxonomy" id="1484"/>
    <lineage>
        <taxon>Bacteria</taxon>
        <taxon>Bacillati</taxon>
        <taxon>Bacillota</taxon>
        <taxon>Bacilli</taxon>
        <taxon>Bacillales</taxon>
        <taxon>Bacillales Family X. Incertae Sedis</taxon>
        <taxon>Hydrogenibacillus</taxon>
    </lineage>
</organism>
<evidence type="ECO:0000256" key="5">
    <source>
        <dbReference type="ARBA" id="ARBA00023136"/>
    </source>
</evidence>
<dbReference type="EMBL" id="PEBV01000008">
    <property type="protein sequence ID" value="PTQ53934.1"/>
    <property type="molecule type" value="Genomic_DNA"/>
</dbReference>
<comment type="caution">
    <text evidence="7">The sequence shown here is derived from an EMBL/GenBank/DDBJ whole genome shotgun (WGS) entry which is preliminary data.</text>
</comment>
<evidence type="ECO:0000313" key="8">
    <source>
        <dbReference type="Proteomes" id="UP000244180"/>
    </source>
</evidence>
<comment type="subcellular location">
    <subcellularLocation>
        <location evidence="1">Cell membrane</location>
        <topology evidence="1">Multi-pass membrane protein</topology>
    </subcellularLocation>
</comment>
<protein>
    <submittedName>
        <fullName evidence="7">Branched-chain amino acid transport system permease protein LivM</fullName>
    </submittedName>
</protein>
<feature type="transmembrane region" description="Helical" evidence="6">
    <location>
        <begin position="280"/>
        <end position="298"/>
    </location>
</feature>
<keyword evidence="2" id="KW-1003">Cell membrane</keyword>
<dbReference type="InterPro" id="IPR043428">
    <property type="entry name" value="LivM-like"/>
</dbReference>
<dbReference type="GO" id="GO:0005886">
    <property type="term" value="C:plasma membrane"/>
    <property type="evidence" value="ECO:0007669"/>
    <property type="project" value="UniProtKB-SubCell"/>
</dbReference>
<dbReference type="PANTHER" id="PTHR30482">
    <property type="entry name" value="HIGH-AFFINITY BRANCHED-CHAIN AMINO ACID TRANSPORT SYSTEM PERMEASE"/>
    <property type="match status" value="1"/>
</dbReference>
<evidence type="ECO:0000313" key="7">
    <source>
        <dbReference type="EMBL" id="PTQ53934.1"/>
    </source>
</evidence>
<keyword evidence="4 6" id="KW-1133">Transmembrane helix</keyword>
<dbReference type="InterPro" id="IPR001851">
    <property type="entry name" value="ABC_transp_permease"/>
</dbReference>
<gene>
    <name evidence="7" type="ORF">HSCHL_1087</name>
</gene>
<keyword evidence="3 6" id="KW-0812">Transmembrane</keyword>